<evidence type="ECO:0000313" key="1">
    <source>
        <dbReference type="Proteomes" id="UP000887565"/>
    </source>
</evidence>
<proteinExistence type="predicted"/>
<name>A0A915KNR1_ROMCU</name>
<evidence type="ECO:0000313" key="2">
    <source>
        <dbReference type="WBParaSite" id="nRc.2.0.1.t39392-RA"/>
    </source>
</evidence>
<accession>A0A915KNR1</accession>
<sequence length="63" mass="7023">MIYERSLKTNQEISEMIAKDDMLFLFGETVENDRSQKIAIADASATPTVVSADVRCLNSKTLI</sequence>
<reference evidence="2" key="1">
    <citation type="submission" date="2022-11" db="UniProtKB">
        <authorList>
            <consortium name="WormBaseParasite"/>
        </authorList>
    </citation>
    <scope>IDENTIFICATION</scope>
</reference>
<protein>
    <submittedName>
        <fullName evidence="2">Uncharacterized protein</fullName>
    </submittedName>
</protein>
<organism evidence="1 2">
    <name type="scientific">Romanomermis culicivorax</name>
    <name type="common">Nematode worm</name>
    <dbReference type="NCBI Taxonomy" id="13658"/>
    <lineage>
        <taxon>Eukaryota</taxon>
        <taxon>Metazoa</taxon>
        <taxon>Ecdysozoa</taxon>
        <taxon>Nematoda</taxon>
        <taxon>Enoplea</taxon>
        <taxon>Dorylaimia</taxon>
        <taxon>Mermithida</taxon>
        <taxon>Mermithoidea</taxon>
        <taxon>Mermithidae</taxon>
        <taxon>Romanomermis</taxon>
    </lineage>
</organism>
<dbReference type="AlphaFoldDB" id="A0A915KNR1"/>
<dbReference type="Proteomes" id="UP000887565">
    <property type="component" value="Unplaced"/>
</dbReference>
<keyword evidence="1" id="KW-1185">Reference proteome</keyword>
<dbReference type="WBParaSite" id="nRc.2.0.1.t39392-RA">
    <property type="protein sequence ID" value="nRc.2.0.1.t39392-RA"/>
    <property type="gene ID" value="nRc.2.0.1.g39392"/>
</dbReference>